<dbReference type="RefSeq" id="WP_160559752.1">
    <property type="nucleotide sequence ID" value="NZ_QZDT01000010.1"/>
</dbReference>
<reference evidence="2" key="1">
    <citation type="submission" date="2018-09" db="EMBL/GenBank/DDBJ databases">
        <title>Murine metabolic-syndrome-specific gut microbial biobank.</title>
        <authorList>
            <person name="Liu C."/>
        </authorList>
    </citation>
    <scope>NUCLEOTIDE SEQUENCE</scope>
    <source>
        <strain evidence="2">D42-62</strain>
    </source>
</reference>
<evidence type="ECO:0000313" key="3">
    <source>
        <dbReference type="Proteomes" id="UP001154420"/>
    </source>
</evidence>
<evidence type="ECO:0000256" key="1">
    <source>
        <dbReference type="SAM" id="Phobius"/>
    </source>
</evidence>
<protein>
    <submittedName>
        <fullName evidence="2">Group 1 glycosyl transferase</fullName>
    </submittedName>
</protein>
<keyword evidence="1" id="KW-1133">Transmembrane helix</keyword>
<dbReference type="Pfam" id="PF13692">
    <property type="entry name" value="Glyco_trans_1_4"/>
    <property type="match status" value="1"/>
</dbReference>
<comment type="caution">
    <text evidence="2">The sequence shown here is derived from an EMBL/GenBank/DDBJ whole genome shotgun (WGS) entry which is preliminary data.</text>
</comment>
<evidence type="ECO:0000313" key="2">
    <source>
        <dbReference type="EMBL" id="NBJ92665.1"/>
    </source>
</evidence>
<keyword evidence="3" id="KW-1185">Reference proteome</keyword>
<dbReference type="SUPFAM" id="SSF53756">
    <property type="entry name" value="UDP-Glycosyltransferase/glycogen phosphorylase"/>
    <property type="match status" value="1"/>
</dbReference>
<keyword evidence="2" id="KW-0808">Transferase</keyword>
<dbReference type="Gene3D" id="3.40.50.2000">
    <property type="entry name" value="Glycogen Phosphorylase B"/>
    <property type="match status" value="1"/>
</dbReference>
<organism evidence="2 3">
    <name type="scientific">Parablautia muri</name>
    <dbReference type="NCBI Taxonomy" id="2320879"/>
    <lineage>
        <taxon>Bacteria</taxon>
        <taxon>Bacillati</taxon>
        <taxon>Bacillota</taxon>
        <taxon>Clostridia</taxon>
        <taxon>Lachnospirales</taxon>
        <taxon>Lachnospiraceae</taxon>
        <taxon>Parablautia</taxon>
    </lineage>
</organism>
<keyword evidence="1" id="KW-0472">Membrane</keyword>
<sequence length="336" mass="38470">MLSHISKKNVLFITTKNPDYIRNVQEISLIKKEADHYVVIGSKSKYYFVRLLCVYFSLITTSVSSFDTVFIGFAPQLILPLFKYKFRHTHIIADFFISLFDTFCQDRQLFHPRSLPGRFLHSIDQITLDQANLVICDTISHGKYFTKEFGIPPTKLYPLYLQADTTVYHPLTIDKPAKLKNKFMVLYFGSILPLQGIDIVLKTITLLKKEQNIFFYCIGPIKKKTKLMFCPDAANVKFIDWLSQEQLARYIGQADLCLAGHFNRNIAKARRTIPGKACIYEAMKKSMVLGDTPANHELFKADSKHIFVELGSPRALADIILQLSKSQNQGTDKPVQ</sequence>
<dbReference type="OrthoDB" id="9790710at2"/>
<keyword evidence="1" id="KW-0812">Transmembrane</keyword>
<dbReference type="AlphaFoldDB" id="A0A9X5GS66"/>
<accession>A0A9X5GS66</accession>
<gene>
    <name evidence="2" type="ORF">D5281_08680</name>
</gene>
<name>A0A9X5GS66_9FIRM</name>
<proteinExistence type="predicted"/>
<dbReference type="GO" id="GO:0016740">
    <property type="term" value="F:transferase activity"/>
    <property type="evidence" value="ECO:0007669"/>
    <property type="project" value="UniProtKB-KW"/>
</dbReference>
<dbReference type="EMBL" id="QZDT01000010">
    <property type="protein sequence ID" value="NBJ92665.1"/>
    <property type="molecule type" value="Genomic_DNA"/>
</dbReference>
<feature type="transmembrane region" description="Helical" evidence="1">
    <location>
        <begin position="52"/>
        <end position="74"/>
    </location>
</feature>
<dbReference type="Proteomes" id="UP001154420">
    <property type="component" value="Unassembled WGS sequence"/>
</dbReference>